<sequence>MPQYNGYSILTNNGRIPSAKIRDNDLDLQTKNRKSFEAEAEPVTDALLGGKNIKVGNRHIVVTTLRKSIRFDLNINCFDLNAKEKILVICCGKLIFALNSETNILKAEMGKFGGCVHKGDIRNCSIDLNGKYLATAGEDKRIIIWDLKMWKALKLLIFNSRVVDGHAGAIHQVEFSADGERVLSSSDDGKVIVWEWRSGHQLNTCMRHPSAVRTFDFNYDNPDLVLCGRNDDNIAPDPSWANNEIVDPNGNQEKEKYHCGAIMFVKLSLDRQHLATCSADNTCKLWRITSYQKQIVQVKAELRVQPKIN</sequence>
<feature type="repeat" description="WD" evidence="3">
    <location>
        <begin position="117"/>
        <end position="155"/>
    </location>
</feature>
<dbReference type="Gene3D" id="2.130.10.10">
    <property type="entry name" value="YVTN repeat-like/Quinoprotein amine dehydrogenase"/>
    <property type="match status" value="2"/>
</dbReference>
<comment type="caution">
    <text evidence="4">The sequence shown here is derived from an EMBL/GenBank/DDBJ whole genome shotgun (WGS) entry which is preliminary data.</text>
</comment>
<dbReference type="Proteomes" id="UP001210925">
    <property type="component" value="Unassembled WGS sequence"/>
</dbReference>
<dbReference type="InterPro" id="IPR036322">
    <property type="entry name" value="WD40_repeat_dom_sf"/>
</dbReference>
<evidence type="ECO:0000256" key="3">
    <source>
        <dbReference type="PROSITE-ProRule" id="PRU00221"/>
    </source>
</evidence>
<dbReference type="SMART" id="SM00320">
    <property type="entry name" value="WD40"/>
    <property type="match status" value="3"/>
</dbReference>
<evidence type="ECO:0000313" key="4">
    <source>
        <dbReference type="EMBL" id="KAJ3257903.1"/>
    </source>
</evidence>
<evidence type="ECO:0000256" key="2">
    <source>
        <dbReference type="ARBA" id="ARBA00022737"/>
    </source>
</evidence>
<feature type="repeat" description="WD" evidence="3">
    <location>
        <begin position="163"/>
        <end position="204"/>
    </location>
</feature>
<dbReference type="PANTHER" id="PTHR19879:SF9">
    <property type="entry name" value="TRANSCRIPTION INITIATION FACTOR TFIID SUBUNIT 5"/>
    <property type="match status" value="1"/>
</dbReference>
<proteinExistence type="predicted"/>
<dbReference type="PROSITE" id="PS50082">
    <property type="entry name" value="WD_REPEATS_2"/>
    <property type="match status" value="3"/>
</dbReference>
<accession>A0AAD5Y8M5</accession>
<keyword evidence="5" id="KW-1185">Reference proteome</keyword>
<dbReference type="PROSITE" id="PS00678">
    <property type="entry name" value="WD_REPEATS_1"/>
    <property type="match status" value="1"/>
</dbReference>
<dbReference type="InterPro" id="IPR019775">
    <property type="entry name" value="WD40_repeat_CS"/>
</dbReference>
<keyword evidence="2" id="KW-0677">Repeat</keyword>
<dbReference type="Pfam" id="PF00400">
    <property type="entry name" value="WD40"/>
    <property type="match status" value="3"/>
</dbReference>
<gene>
    <name evidence="4" type="ORF">HK103_004194</name>
</gene>
<reference evidence="4" key="1">
    <citation type="submission" date="2020-05" db="EMBL/GenBank/DDBJ databases">
        <title>Phylogenomic resolution of chytrid fungi.</title>
        <authorList>
            <person name="Stajich J.E."/>
            <person name="Amses K."/>
            <person name="Simmons R."/>
            <person name="Seto K."/>
            <person name="Myers J."/>
            <person name="Bonds A."/>
            <person name="Quandt C.A."/>
            <person name="Barry K."/>
            <person name="Liu P."/>
            <person name="Grigoriev I."/>
            <person name="Longcore J.E."/>
            <person name="James T.Y."/>
        </authorList>
    </citation>
    <scope>NUCLEOTIDE SEQUENCE</scope>
    <source>
        <strain evidence="4">PLAUS21</strain>
    </source>
</reference>
<dbReference type="EMBL" id="JADGKB010000033">
    <property type="protein sequence ID" value="KAJ3257903.1"/>
    <property type="molecule type" value="Genomic_DNA"/>
</dbReference>
<dbReference type="SUPFAM" id="SSF50978">
    <property type="entry name" value="WD40 repeat-like"/>
    <property type="match status" value="1"/>
</dbReference>
<dbReference type="PANTHER" id="PTHR19879">
    <property type="entry name" value="TRANSCRIPTION INITIATION FACTOR TFIID"/>
    <property type="match status" value="1"/>
</dbReference>
<organism evidence="4 5">
    <name type="scientific">Boothiomyces macroporosus</name>
    <dbReference type="NCBI Taxonomy" id="261099"/>
    <lineage>
        <taxon>Eukaryota</taxon>
        <taxon>Fungi</taxon>
        <taxon>Fungi incertae sedis</taxon>
        <taxon>Chytridiomycota</taxon>
        <taxon>Chytridiomycota incertae sedis</taxon>
        <taxon>Chytridiomycetes</taxon>
        <taxon>Rhizophydiales</taxon>
        <taxon>Terramycetaceae</taxon>
        <taxon>Boothiomyces</taxon>
    </lineage>
</organism>
<feature type="repeat" description="WD" evidence="3">
    <location>
        <begin position="255"/>
        <end position="296"/>
    </location>
</feature>
<dbReference type="InterPro" id="IPR015943">
    <property type="entry name" value="WD40/YVTN_repeat-like_dom_sf"/>
</dbReference>
<evidence type="ECO:0000256" key="1">
    <source>
        <dbReference type="ARBA" id="ARBA00022574"/>
    </source>
</evidence>
<evidence type="ECO:0000313" key="5">
    <source>
        <dbReference type="Proteomes" id="UP001210925"/>
    </source>
</evidence>
<keyword evidence="1 3" id="KW-0853">WD repeat</keyword>
<dbReference type="PROSITE" id="PS50294">
    <property type="entry name" value="WD_REPEATS_REGION"/>
    <property type="match status" value="1"/>
</dbReference>
<protein>
    <submittedName>
        <fullName evidence="4">Uncharacterized protein</fullName>
    </submittedName>
</protein>
<dbReference type="AlphaFoldDB" id="A0AAD5Y8M5"/>
<name>A0AAD5Y8M5_9FUNG</name>
<dbReference type="InterPro" id="IPR001680">
    <property type="entry name" value="WD40_rpt"/>
</dbReference>